<keyword evidence="2" id="KW-1185">Reference proteome</keyword>
<evidence type="ECO:0000313" key="2">
    <source>
        <dbReference type="Proteomes" id="UP000027456"/>
    </source>
</evidence>
<dbReference type="AlphaFoldDB" id="A0A074RVN1"/>
<accession>A0A074RVN1</accession>
<dbReference type="HOGENOM" id="CLU_2211436_0_0_1"/>
<protein>
    <submittedName>
        <fullName evidence="1">Uncharacterized protein</fullName>
    </submittedName>
</protein>
<reference evidence="1 2" key="1">
    <citation type="submission" date="2013-12" db="EMBL/GenBank/DDBJ databases">
        <authorList>
            <person name="Cubeta M."/>
            <person name="Pakala S."/>
            <person name="Fedorova N."/>
            <person name="Thomas E."/>
            <person name="Dean R."/>
            <person name="Jabaji S."/>
            <person name="Neate S."/>
            <person name="Toda T."/>
            <person name="Tavantzis S."/>
            <person name="Vilgalys R."/>
            <person name="Bharathan N."/>
            <person name="Pakala S."/>
            <person name="Losada L.S."/>
            <person name="Zafar N."/>
            <person name="Nierman W."/>
        </authorList>
    </citation>
    <scope>NUCLEOTIDE SEQUENCE [LARGE SCALE GENOMIC DNA]</scope>
    <source>
        <strain evidence="1 2">123E</strain>
    </source>
</reference>
<dbReference type="Proteomes" id="UP000027456">
    <property type="component" value="Unassembled WGS sequence"/>
</dbReference>
<gene>
    <name evidence="1" type="ORF">V565_069700</name>
</gene>
<comment type="caution">
    <text evidence="1">The sequence shown here is derived from an EMBL/GenBank/DDBJ whole genome shotgun (WGS) entry which is preliminary data.</text>
</comment>
<proteinExistence type="predicted"/>
<dbReference type="EMBL" id="AZST01000203">
    <property type="protein sequence ID" value="KEP50984.1"/>
    <property type="molecule type" value="Genomic_DNA"/>
</dbReference>
<sequence length="107" mass="12559">MAPDSLYSINWFLRDDKVVPPSWPHHPLRLCWIDTARRAHWIACWRYFRCRFLPSLSPTASSHWIMLHLFFDGHAPSHQGSRLILQTLCWNLTSVSNTLRTLTSSKV</sequence>
<name>A0A074RVN1_9AGAM</name>
<organism evidence="1 2">
    <name type="scientific">Rhizoctonia solani 123E</name>
    <dbReference type="NCBI Taxonomy" id="1423351"/>
    <lineage>
        <taxon>Eukaryota</taxon>
        <taxon>Fungi</taxon>
        <taxon>Dikarya</taxon>
        <taxon>Basidiomycota</taxon>
        <taxon>Agaricomycotina</taxon>
        <taxon>Agaricomycetes</taxon>
        <taxon>Cantharellales</taxon>
        <taxon>Ceratobasidiaceae</taxon>
        <taxon>Rhizoctonia</taxon>
    </lineage>
</organism>
<evidence type="ECO:0000313" key="1">
    <source>
        <dbReference type="EMBL" id="KEP50984.1"/>
    </source>
</evidence>